<evidence type="ECO:0000313" key="3">
    <source>
        <dbReference type="Proteomes" id="UP000283576"/>
    </source>
</evidence>
<feature type="coiled-coil region" evidence="1">
    <location>
        <begin position="42"/>
        <end position="111"/>
    </location>
</feature>
<dbReference type="InterPro" id="IPR057006">
    <property type="entry name" value="Phage_TAC_19"/>
</dbReference>
<reference evidence="2 3" key="1">
    <citation type="journal article" date="2016" name="Front. Microbiol.">
        <title>Comprehensive Phylogenetic Analysis of Bovine Non-aureus Staphylococci Species Based on Whole-Genome Sequencing.</title>
        <authorList>
            <person name="Naushad S."/>
            <person name="Barkema H.W."/>
            <person name="Luby C."/>
            <person name="Condas L.A."/>
            <person name="Nobrega D.B."/>
            <person name="Carson D.A."/>
            <person name="De Buck J."/>
        </authorList>
    </citation>
    <scope>NUCLEOTIDE SEQUENCE [LARGE SCALE GENOMIC DNA]</scope>
    <source>
        <strain evidence="2 3">SNUC 1388</strain>
    </source>
</reference>
<proteinExistence type="predicted"/>
<evidence type="ECO:0000256" key="1">
    <source>
        <dbReference type="SAM" id="Coils"/>
    </source>
</evidence>
<dbReference type="AlphaFoldDB" id="A0A2T4STQ6"/>
<evidence type="ECO:0008006" key="4">
    <source>
        <dbReference type="Google" id="ProtNLM"/>
    </source>
</evidence>
<sequence>MAKVTLTIEGKNKIFTKDKLNLGAMKAQAEFEAKLQNSFGYMDDLQNLYRKHRTILGKIERENEKLQNVETDEEVDAIYEKIDELENTEEYAEFEAKAEELNKKAEEDTETNNFEVFDEFAQLLVTVFDDKFTVDEVFKGLSVENSLPETYSKIFANNDTGKHKKATTTKAKAQTK</sequence>
<dbReference type="Proteomes" id="UP000283576">
    <property type="component" value="Unassembled WGS sequence"/>
</dbReference>
<comment type="caution">
    <text evidence="2">The sequence shown here is derived from an EMBL/GenBank/DDBJ whole genome shotgun (WGS) entry which is preliminary data.</text>
</comment>
<dbReference type="RefSeq" id="WP_107590319.1">
    <property type="nucleotide sequence ID" value="NZ_PZIZ01000016.1"/>
</dbReference>
<accession>A0A2T4STQ6</accession>
<organism evidence="2 3">
    <name type="scientific">Staphylococcus gallinarum</name>
    <dbReference type="NCBI Taxonomy" id="1293"/>
    <lineage>
        <taxon>Bacteria</taxon>
        <taxon>Bacillati</taxon>
        <taxon>Bacillota</taxon>
        <taxon>Bacilli</taxon>
        <taxon>Bacillales</taxon>
        <taxon>Staphylococcaceae</taxon>
        <taxon>Staphylococcus</taxon>
    </lineage>
</organism>
<protein>
    <recommendedName>
        <fullName evidence="4">Phage protein</fullName>
    </recommendedName>
</protein>
<dbReference type="Pfam" id="PF23857">
    <property type="entry name" value="Phage_TAC_19"/>
    <property type="match status" value="1"/>
</dbReference>
<gene>
    <name evidence="2" type="ORF">BUZ01_13515</name>
</gene>
<keyword evidence="1" id="KW-0175">Coiled coil</keyword>
<name>A0A2T4STQ6_STAGA</name>
<evidence type="ECO:0000313" key="2">
    <source>
        <dbReference type="EMBL" id="RIL41088.1"/>
    </source>
</evidence>
<dbReference type="EMBL" id="QXRZ01000016">
    <property type="protein sequence ID" value="RIL41088.1"/>
    <property type="molecule type" value="Genomic_DNA"/>
</dbReference>
<dbReference type="NCBIfam" id="NF047360">
    <property type="entry name" value="tail_chap_PVL"/>
    <property type="match status" value="1"/>
</dbReference>